<evidence type="ECO:0000313" key="2">
    <source>
        <dbReference type="EMBL" id="RHM40577.1"/>
    </source>
</evidence>
<keyword evidence="1" id="KW-0732">Signal</keyword>
<feature type="signal peptide" evidence="1">
    <location>
        <begin position="1"/>
        <end position="23"/>
    </location>
</feature>
<dbReference type="PROSITE" id="PS51257">
    <property type="entry name" value="PROKAR_LIPOPROTEIN"/>
    <property type="match status" value="1"/>
</dbReference>
<organism evidence="2 3">
    <name type="scientific">Butyricimonas virosa</name>
    <dbReference type="NCBI Taxonomy" id="544645"/>
    <lineage>
        <taxon>Bacteria</taxon>
        <taxon>Pseudomonadati</taxon>
        <taxon>Bacteroidota</taxon>
        <taxon>Bacteroidia</taxon>
        <taxon>Bacteroidales</taxon>
        <taxon>Odoribacteraceae</taxon>
        <taxon>Butyricimonas</taxon>
    </lineage>
</organism>
<name>A0A415QDH6_9BACT</name>
<comment type="caution">
    <text evidence="2">The sequence shown here is derived from an EMBL/GenBank/DDBJ whole genome shotgun (WGS) entry which is preliminary data.</text>
</comment>
<accession>A0A415QDH6</accession>
<evidence type="ECO:0000256" key="1">
    <source>
        <dbReference type="SAM" id="SignalP"/>
    </source>
</evidence>
<protein>
    <recommendedName>
        <fullName evidence="4">DUF4843 domain-containing protein</fullName>
    </recommendedName>
</protein>
<evidence type="ECO:0008006" key="4">
    <source>
        <dbReference type="Google" id="ProtNLM"/>
    </source>
</evidence>
<dbReference type="Proteomes" id="UP000286038">
    <property type="component" value="Unassembled WGS sequence"/>
</dbReference>
<evidence type="ECO:0000313" key="3">
    <source>
        <dbReference type="Proteomes" id="UP000286038"/>
    </source>
</evidence>
<dbReference type="InterPro" id="IPR030890">
    <property type="entry name" value="LP_HExxH_w_TonB"/>
</dbReference>
<dbReference type="EMBL" id="QRPV01000028">
    <property type="protein sequence ID" value="RHM40577.1"/>
    <property type="molecule type" value="Genomic_DNA"/>
</dbReference>
<dbReference type="RefSeq" id="WP_118450908.1">
    <property type="nucleotide sequence ID" value="NZ_CABJDM010000028.1"/>
</dbReference>
<proteinExistence type="predicted"/>
<feature type="chain" id="PRO_5019159962" description="DUF4843 domain-containing protein" evidence="1">
    <location>
        <begin position="24"/>
        <end position="307"/>
    </location>
</feature>
<dbReference type="Pfam" id="PF15890">
    <property type="entry name" value="Peptidase_Mx1"/>
    <property type="match status" value="1"/>
</dbReference>
<dbReference type="AlphaFoldDB" id="A0A415QDH6"/>
<gene>
    <name evidence="2" type="ORF">DWZ68_15695</name>
</gene>
<reference evidence="2 3" key="1">
    <citation type="submission" date="2018-08" db="EMBL/GenBank/DDBJ databases">
        <title>A genome reference for cultivated species of the human gut microbiota.</title>
        <authorList>
            <person name="Zou Y."/>
            <person name="Xue W."/>
            <person name="Luo G."/>
        </authorList>
    </citation>
    <scope>NUCLEOTIDE SEQUENCE [LARGE SCALE GENOMIC DNA]</scope>
    <source>
        <strain evidence="2 3">AF34-33</strain>
    </source>
</reference>
<dbReference type="Gene3D" id="3.40.390.70">
    <property type="match status" value="1"/>
</dbReference>
<sequence length="307" mass="35978">MKKIRYWLLALSLVLGLSGCYKEGTLHASLENEKVYSEYDLPQGNHDYDKDILEMFKKYNTLFLYKYNPRDIYYNTDEYVGGTYFPDKDSTAAGLFDVPSDEAWVGKQIKLLQELWLDYYPNEFLRQGLPLRVFLVDSLYSAKNGIGSPVKLLNNNYLVRRGVDYILVTYGSSRIDEMTKADKYEFKRMLHRVFLDHLDIPVTPEFAAIGNYAIFSNVNNKPYIYRYGFINWNNSSTPQRDWFSYIDAIVDHSYEEWISDGPSGFLHPSKDTQGKIREKYNLIIEYFKTNYQIDLQKISNDLSSYGE</sequence>